<dbReference type="Proteomes" id="UP001221217">
    <property type="component" value="Unassembled WGS sequence"/>
</dbReference>
<evidence type="ECO:0000256" key="8">
    <source>
        <dbReference type="ARBA" id="ARBA00023310"/>
    </source>
</evidence>
<dbReference type="SUPFAM" id="SSF52540">
    <property type="entry name" value="P-loop containing nucleoside triphosphate hydrolases"/>
    <property type="match status" value="1"/>
</dbReference>
<evidence type="ECO:0000256" key="5">
    <source>
        <dbReference type="ARBA" id="ARBA00022840"/>
    </source>
</evidence>
<dbReference type="InterPro" id="IPR036121">
    <property type="entry name" value="ATPase_F1/V1/A1_a/bsu_N_sf"/>
</dbReference>
<sequence length="591" mass="65848">MTDRIIGQVSRVNGPVIEATDITDAMMMELVRIGYGRLVGEIVKLAGSTAVIQVYEDTTGIRPGDNIFGSGMPLSVELGPGLIGTIYDGIQRPLEDLLEAGGEFIAKGVTKPALNRDKKWHFIPADGLEAGSMVEAGQSLGTIRETERVEHKVLVPYGKSGKLLELAAESDYTIAEKAAVIETGDGTFNMEFYHRWPIRNPRPVKERQALKLPLVTGQRVIDTLFPLAKGGTVAIPGGFGTGKTMTQHAVAKWCDADIIVYIGCGERGNEMTDVLMEFPDLIDPRTGASLMDRTILIANTSNMPVSAREASIYTGVTLAEYYRDQGYHVAIMADSTSRWAEALRELAGRMEEMPAEEGFPAYLPTRIAEFYERAGYMTVLDGSEGSVTIIGAVSPPGGDFSEPVTQHTKRFVRCFWGLDRQLANARHYPAISWLDSYSEYLDDVSGWWETHSGSAWLKNRSEMMELLQKEVRLQQVVKLVGPDALPDSQRFIIEVCTLFKNAFLQQNAFDDIDRYSSVEKQVRMMEIILLYSRRGTEAIRHGITLLKLRHMKVVQDITRMKLSIANDDMKAMDKLEARLVRAMDQLEKIYE</sequence>
<dbReference type="Gene3D" id="1.10.1140.10">
    <property type="entry name" value="Bovine Mitochondrial F1-atpase, Atp Synthase Beta Chain, Chain D, domain 3"/>
    <property type="match status" value="1"/>
</dbReference>
<evidence type="ECO:0000313" key="15">
    <source>
        <dbReference type="EMBL" id="MDC7228630.1"/>
    </source>
</evidence>
<dbReference type="InterPro" id="IPR023366">
    <property type="entry name" value="ATP_synth_asu-like_sf"/>
</dbReference>
<evidence type="ECO:0000313" key="16">
    <source>
        <dbReference type="Proteomes" id="UP001221217"/>
    </source>
</evidence>
<dbReference type="InterPro" id="IPR000194">
    <property type="entry name" value="ATPase_F1/V1/A1_a/bsu_nucl-bd"/>
</dbReference>
<dbReference type="Gene3D" id="2.40.30.20">
    <property type="match status" value="1"/>
</dbReference>
<keyword evidence="2 10" id="KW-0813">Transport</keyword>
<evidence type="ECO:0000259" key="13">
    <source>
        <dbReference type="Pfam" id="PF16886"/>
    </source>
</evidence>
<dbReference type="InterPro" id="IPR055190">
    <property type="entry name" value="ATP-synt_VA_C"/>
</dbReference>
<dbReference type="CDD" id="cd18111">
    <property type="entry name" value="ATP-synt_V_A-type_alpha_C"/>
    <property type="match status" value="1"/>
</dbReference>
<dbReference type="EMBL" id="JAQQAL010000052">
    <property type="protein sequence ID" value="MDC7228630.1"/>
    <property type="molecule type" value="Genomic_DNA"/>
</dbReference>
<reference evidence="15 16" key="1">
    <citation type="submission" date="2022-12" db="EMBL/GenBank/DDBJ databases">
        <title>Metagenome assembled genome from gulf of manar.</title>
        <authorList>
            <person name="Kohli P."/>
            <person name="Pk S."/>
            <person name="Venkata Ramana C."/>
            <person name="Sasikala C."/>
        </authorList>
    </citation>
    <scope>NUCLEOTIDE SEQUENCE [LARGE SCALE GENOMIC DNA]</scope>
    <source>
        <strain evidence="15">JB008</strain>
    </source>
</reference>
<keyword evidence="3 10" id="KW-0547">Nucleotide-binding</keyword>
<dbReference type="GO" id="GO:0045259">
    <property type="term" value="C:proton-transporting ATP synthase complex"/>
    <property type="evidence" value="ECO:0007669"/>
    <property type="project" value="UniProtKB-ARBA"/>
</dbReference>
<evidence type="ECO:0000256" key="7">
    <source>
        <dbReference type="ARBA" id="ARBA00023065"/>
    </source>
</evidence>
<evidence type="ECO:0000256" key="3">
    <source>
        <dbReference type="ARBA" id="ARBA00022741"/>
    </source>
</evidence>
<organism evidence="15 16">
    <name type="scientific">Candidatus Thalassospirochaeta sargassi</name>
    <dbReference type="NCBI Taxonomy" id="3119039"/>
    <lineage>
        <taxon>Bacteria</taxon>
        <taxon>Pseudomonadati</taxon>
        <taxon>Spirochaetota</taxon>
        <taxon>Spirochaetia</taxon>
        <taxon>Spirochaetales</taxon>
        <taxon>Spirochaetaceae</taxon>
        <taxon>Candidatus Thalassospirochaeta</taxon>
    </lineage>
</organism>
<comment type="caution">
    <text evidence="15">The sequence shown here is derived from an EMBL/GenBank/DDBJ whole genome shotgun (WGS) entry which is preliminary data.</text>
</comment>
<dbReference type="InterPro" id="IPR022878">
    <property type="entry name" value="V-ATPase_asu"/>
</dbReference>
<dbReference type="GO" id="GO:0005524">
    <property type="term" value="F:ATP binding"/>
    <property type="evidence" value="ECO:0007669"/>
    <property type="project" value="UniProtKB-UniRule"/>
</dbReference>
<feature type="domain" description="ATP synthase A/B type C-terminal" evidence="14">
    <location>
        <begin position="446"/>
        <end position="542"/>
    </location>
</feature>
<feature type="binding site" evidence="10">
    <location>
        <begin position="237"/>
        <end position="244"/>
    </location>
    <ligand>
        <name>ATP</name>
        <dbReference type="ChEBI" id="CHEBI:30616"/>
    </ligand>
</feature>
<dbReference type="Gene3D" id="3.40.50.300">
    <property type="entry name" value="P-loop containing nucleotide triphosphate hydrolases"/>
    <property type="match status" value="1"/>
</dbReference>
<dbReference type="AlphaFoldDB" id="A0AAJ1IK74"/>
<feature type="domain" description="ATPase F1/V1/A1 complex alpha/beta subunit nucleotide-binding" evidence="11">
    <location>
        <begin position="217"/>
        <end position="438"/>
    </location>
</feature>
<keyword evidence="6 10" id="KW-1278">Translocase</keyword>
<gene>
    <name evidence="10" type="primary">atpA</name>
    <name evidence="15" type="ORF">PQJ61_17845</name>
</gene>
<keyword evidence="4 10" id="KW-0375">Hydrogen ion transport</keyword>
<dbReference type="GO" id="GO:0042777">
    <property type="term" value="P:proton motive force-driven plasma membrane ATP synthesis"/>
    <property type="evidence" value="ECO:0007669"/>
    <property type="project" value="UniProtKB-UniRule"/>
</dbReference>
<dbReference type="HAMAP" id="MF_00309">
    <property type="entry name" value="ATP_synth_A_arch"/>
    <property type="match status" value="1"/>
</dbReference>
<dbReference type="InterPro" id="IPR024034">
    <property type="entry name" value="ATPase_F1/V1_b/a_C"/>
</dbReference>
<dbReference type="InterPro" id="IPR031686">
    <property type="entry name" value="ATP-synth_a_Xtn"/>
</dbReference>
<evidence type="ECO:0000259" key="14">
    <source>
        <dbReference type="Pfam" id="PF22919"/>
    </source>
</evidence>
<keyword evidence="7 10" id="KW-0406">Ion transport</keyword>
<evidence type="ECO:0000256" key="4">
    <source>
        <dbReference type="ARBA" id="ARBA00022781"/>
    </source>
</evidence>
<dbReference type="PANTHER" id="PTHR43607:SF1">
    <property type="entry name" value="H(+)-TRANSPORTING TWO-SECTOR ATPASE"/>
    <property type="match status" value="1"/>
</dbReference>
<dbReference type="Gene3D" id="2.40.50.100">
    <property type="match status" value="1"/>
</dbReference>
<dbReference type="InterPro" id="IPR004100">
    <property type="entry name" value="ATPase_F1/V1/A1_a/bsu_N"/>
</dbReference>
<dbReference type="EC" id="7.1.2.2" evidence="10"/>
<dbReference type="Pfam" id="PF22919">
    <property type="entry name" value="ATP-synt_VA_C"/>
    <property type="match status" value="1"/>
</dbReference>
<comment type="similarity">
    <text evidence="1 10">Belongs to the ATPase alpha/beta chains family.</text>
</comment>
<dbReference type="GO" id="GO:0046933">
    <property type="term" value="F:proton-transporting ATP synthase activity, rotational mechanism"/>
    <property type="evidence" value="ECO:0007669"/>
    <property type="project" value="UniProtKB-UniRule"/>
</dbReference>
<evidence type="ECO:0000256" key="2">
    <source>
        <dbReference type="ARBA" id="ARBA00022448"/>
    </source>
</evidence>
<dbReference type="Pfam" id="PF16886">
    <property type="entry name" value="ATP-synt_ab_Xtn"/>
    <property type="match status" value="1"/>
</dbReference>
<dbReference type="SUPFAM" id="SSF50615">
    <property type="entry name" value="N-terminal domain of alpha and beta subunits of F1 ATP synthase"/>
    <property type="match status" value="1"/>
</dbReference>
<feature type="domain" description="ATPase F1/V1/A1 complex alpha/beta subunit N-terminal" evidence="12">
    <location>
        <begin position="9"/>
        <end position="67"/>
    </location>
</feature>
<evidence type="ECO:0000256" key="10">
    <source>
        <dbReference type="HAMAP-Rule" id="MF_00309"/>
    </source>
</evidence>
<feature type="domain" description="ATPsynthase alpha/beta subunit barrel-sandwich" evidence="13">
    <location>
        <begin position="112"/>
        <end position="199"/>
    </location>
</feature>
<comment type="catalytic activity">
    <reaction evidence="10">
        <text>ATP + H2O + 4 H(+)(in) = ADP + phosphate + 5 H(+)(out)</text>
        <dbReference type="Rhea" id="RHEA:57720"/>
        <dbReference type="ChEBI" id="CHEBI:15377"/>
        <dbReference type="ChEBI" id="CHEBI:15378"/>
        <dbReference type="ChEBI" id="CHEBI:30616"/>
        <dbReference type="ChEBI" id="CHEBI:43474"/>
        <dbReference type="ChEBI" id="CHEBI:456216"/>
        <dbReference type="EC" id="7.1.2.2"/>
    </reaction>
</comment>
<evidence type="ECO:0000256" key="9">
    <source>
        <dbReference type="ARBA" id="ARBA00054855"/>
    </source>
</evidence>
<evidence type="ECO:0000256" key="1">
    <source>
        <dbReference type="ARBA" id="ARBA00008936"/>
    </source>
</evidence>
<proteinExistence type="inferred from homology"/>
<name>A0AAJ1IK74_9SPIO</name>
<dbReference type="Pfam" id="PF00006">
    <property type="entry name" value="ATP-synt_ab"/>
    <property type="match status" value="1"/>
</dbReference>
<dbReference type="InterPro" id="IPR027417">
    <property type="entry name" value="P-loop_NTPase"/>
</dbReference>
<evidence type="ECO:0000259" key="12">
    <source>
        <dbReference type="Pfam" id="PF02874"/>
    </source>
</evidence>
<evidence type="ECO:0000259" key="11">
    <source>
        <dbReference type="Pfam" id="PF00006"/>
    </source>
</evidence>
<protein>
    <recommendedName>
        <fullName evidence="10">V-type ATP synthase alpha chain</fullName>
        <ecNumber evidence="10">7.1.2.2</ecNumber>
    </recommendedName>
    <alternativeName>
        <fullName evidence="10">V-ATPase subunit A</fullName>
    </alternativeName>
</protein>
<dbReference type="GO" id="GO:0046961">
    <property type="term" value="F:proton-transporting ATPase activity, rotational mechanism"/>
    <property type="evidence" value="ECO:0007669"/>
    <property type="project" value="InterPro"/>
</dbReference>
<comment type="function">
    <text evidence="9 10">Produces ATP from ADP in the presence of a proton gradient across the membrane. The V-type alpha chain is a catalytic subunit.</text>
</comment>
<dbReference type="SUPFAM" id="SSF47917">
    <property type="entry name" value="C-terminal domain of alpha and beta subunits of F1 ATP synthase"/>
    <property type="match status" value="1"/>
</dbReference>
<keyword evidence="8 10" id="KW-0066">ATP synthesis</keyword>
<accession>A0AAJ1IK74</accession>
<dbReference type="PANTHER" id="PTHR43607">
    <property type="entry name" value="V-TYPE PROTON ATPASE CATALYTIC SUBUNIT A"/>
    <property type="match status" value="1"/>
</dbReference>
<dbReference type="Pfam" id="PF02874">
    <property type="entry name" value="ATP-synt_ab_N"/>
    <property type="match status" value="1"/>
</dbReference>
<dbReference type="CDD" id="cd01134">
    <property type="entry name" value="V_A-ATPase_A"/>
    <property type="match status" value="1"/>
</dbReference>
<dbReference type="NCBIfam" id="NF003220">
    <property type="entry name" value="PRK04192.1"/>
    <property type="match status" value="1"/>
</dbReference>
<evidence type="ECO:0000256" key="6">
    <source>
        <dbReference type="ARBA" id="ARBA00022967"/>
    </source>
</evidence>
<keyword evidence="5 10" id="KW-0067">ATP-binding</keyword>